<protein>
    <recommendedName>
        <fullName evidence="3">Dynein regulatory complex protein 1 C-terminal domain-containing protein</fullName>
    </recommendedName>
</protein>
<feature type="coiled-coil region" evidence="1">
    <location>
        <begin position="1"/>
        <end position="70"/>
    </location>
</feature>
<keyword evidence="5" id="KW-1185">Reference proteome</keyword>
<proteinExistence type="predicted"/>
<dbReference type="GO" id="GO:0005858">
    <property type="term" value="C:axonemal dynein complex"/>
    <property type="evidence" value="ECO:0007669"/>
    <property type="project" value="InterPro"/>
</dbReference>
<dbReference type="GO" id="GO:0060285">
    <property type="term" value="P:cilium-dependent cell motility"/>
    <property type="evidence" value="ECO:0007669"/>
    <property type="project" value="TreeGrafter"/>
</dbReference>
<dbReference type="EMBL" id="SDOX01000005">
    <property type="protein sequence ID" value="TFJ87522.1"/>
    <property type="molecule type" value="Genomic_DNA"/>
</dbReference>
<dbReference type="InterPro" id="IPR029440">
    <property type="entry name" value="DRC1_C"/>
</dbReference>
<sequence length="557" mass="63644">MARQAEKMASLTEQKKKLTKLRDAVMEMTTKYQEHDGREKKRHEELTNELRRLQKKYKDLQHRFQHFELADRDRYDKAWAQHESEIQAAAEKVVAIDELLLGHWLGLEWTPPPRHGLLQILEKEKEHTADRVSRLNGLNAGDDGLVKVAGDREGQGNQDISVENSIESSNYDHDRDDSQERDTALVMEQILLSRMTTLITEEAGFLLIEDTAAVEAQRQKAILDADQKSQKGKDFKRNQGSETFKKKSDIPIQERDTKNSGATEKRKKAHKLKQIKERNKEGTNENSPNLGPERTKIHAAMPTPMKLEPKTDEQSPGEAEEDLISDETMDPAGENILDTSQCVRERVLHALGVQDESEARLLLTYFLKKREPRAPKATSSTESVETDVPLEDVDNGAIIEKVALLLPAVFAESPTAYAMIGPEDVVPALQRFVIDKKKREEIIRKQLLEQRKRQRCRQSLSEVEKIEKEGQRLWESMANILPVENLRIWQDLEQALLQYHRLLEERSRIIQNLGGLEEENSRLRGAVWACMEDRVNAELLVPPFAAKGDDSGVITEV</sequence>
<feature type="region of interest" description="Disordered" evidence="2">
    <location>
        <begin position="225"/>
        <end position="323"/>
    </location>
</feature>
<feature type="compositionally biased region" description="Polar residues" evidence="2">
    <location>
        <begin position="155"/>
        <end position="169"/>
    </location>
</feature>
<organism evidence="4 5">
    <name type="scientific">Nannochloropsis salina CCMP1776</name>
    <dbReference type="NCBI Taxonomy" id="1027361"/>
    <lineage>
        <taxon>Eukaryota</taxon>
        <taxon>Sar</taxon>
        <taxon>Stramenopiles</taxon>
        <taxon>Ochrophyta</taxon>
        <taxon>Eustigmatophyceae</taxon>
        <taxon>Eustigmatales</taxon>
        <taxon>Monodopsidaceae</taxon>
        <taxon>Microchloropsis</taxon>
        <taxon>Microchloropsis salina</taxon>
    </lineage>
</organism>
<dbReference type="InterPro" id="IPR039750">
    <property type="entry name" value="DRC1/DRC2"/>
</dbReference>
<dbReference type="GO" id="GO:0003352">
    <property type="term" value="P:regulation of cilium movement"/>
    <property type="evidence" value="ECO:0007669"/>
    <property type="project" value="TreeGrafter"/>
</dbReference>
<evidence type="ECO:0000313" key="4">
    <source>
        <dbReference type="EMBL" id="TFJ87522.1"/>
    </source>
</evidence>
<evidence type="ECO:0000256" key="1">
    <source>
        <dbReference type="SAM" id="Coils"/>
    </source>
</evidence>
<name>A0A4D9D7G0_9STRA</name>
<accession>A0A4D9D7G0</accession>
<dbReference type="PANTHER" id="PTHR21625">
    <property type="entry name" value="NYD-SP28 PROTEIN"/>
    <property type="match status" value="1"/>
</dbReference>
<evidence type="ECO:0000259" key="3">
    <source>
        <dbReference type="Pfam" id="PF14775"/>
    </source>
</evidence>
<dbReference type="GO" id="GO:0070286">
    <property type="term" value="P:axonemal dynein complex assembly"/>
    <property type="evidence" value="ECO:0007669"/>
    <property type="project" value="InterPro"/>
</dbReference>
<dbReference type="OrthoDB" id="10260459at2759"/>
<evidence type="ECO:0000256" key="2">
    <source>
        <dbReference type="SAM" id="MobiDB-lite"/>
    </source>
</evidence>
<dbReference type="Pfam" id="PF14775">
    <property type="entry name" value="NYD-SP28_assoc"/>
    <property type="match status" value="1"/>
</dbReference>
<feature type="domain" description="Dynein regulatory complex protein 1 C-terminal" evidence="3">
    <location>
        <begin position="473"/>
        <end position="524"/>
    </location>
</feature>
<reference evidence="4 5" key="1">
    <citation type="submission" date="2019-01" db="EMBL/GenBank/DDBJ databases">
        <title>Nuclear Genome Assembly of the Microalgal Biofuel strain Nannochloropsis salina CCMP1776.</title>
        <authorList>
            <person name="Hovde B."/>
        </authorList>
    </citation>
    <scope>NUCLEOTIDE SEQUENCE [LARGE SCALE GENOMIC DNA]</scope>
    <source>
        <strain evidence="4 5">CCMP1776</strain>
    </source>
</reference>
<keyword evidence="1" id="KW-0175">Coiled coil</keyword>
<feature type="compositionally biased region" description="Basic and acidic residues" evidence="2">
    <location>
        <begin position="170"/>
        <end position="180"/>
    </location>
</feature>
<comment type="caution">
    <text evidence="4">The sequence shown here is derived from an EMBL/GenBank/DDBJ whole genome shotgun (WGS) entry which is preliminary data.</text>
</comment>
<feature type="region of interest" description="Disordered" evidence="2">
    <location>
        <begin position="150"/>
        <end position="180"/>
    </location>
</feature>
<dbReference type="PANTHER" id="PTHR21625:SF1">
    <property type="entry name" value="DYNEIN REGULATORY COMPLEX PROTEIN 1"/>
    <property type="match status" value="1"/>
</dbReference>
<feature type="compositionally biased region" description="Basic and acidic residues" evidence="2">
    <location>
        <begin position="225"/>
        <end position="258"/>
    </location>
</feature>
<evidence type="ECO:0000313" key="5">
    <source>
        <dbReference type="Proteomes" id="UP000355283"/>
    </source>
</evidence>
<dbReference type="AlphaFoldDB" id="A0A4D9D7G0"/>
<gene>
    <name evidence="4" type="ORF">NSK_000873</name>
</gene>
<feature type="compositionally biased region" description="Basic and acidic residues" evidence="2">
    <location>
        <begin position="274"/>
        <end position="283"/>
    </location>
</feature>
<dbReference type="Proteomes" id="UP000355283">
    <property type="component" value="Unassembled WGS sequence"/>
</dbReference>